<evidence type="ECO:0000313" key="2">
    <source>
        <dbReference type="Proteomes" id="UP000061512"/>
    </source>
</evidence>
<proteinExistence type="predicted"/>
<dbReference type="AlphaFoldDB" id="A0A132F591"/>
<protein>
    <submittedName>
        <fullName evidence="1">Uncharacterized protein</fullName>
    </submittedName>
</protein>
<organism evidence="1 2">
    <name type="scientific">Burkholderia pseudomultivorans</name>
    <dbReference type="NCBI Taxonomy" id="1207504"/>
    <lineage>
        <taxon>Bacteria</taxon>
        <taxon>Pseudomonadati</taxon>
        <taxon>Pseudomonadota</taxon>
        <taxon>Betaproteobacteria</taxon>
        <taxon>Burkholderiales</taxon>
        <taxon>Burkholderiaceae</taxon>
        <taxon>Burkholderia</taxon>
        <taxon>Burkholderia cepacia complex</taxon>
    </lineage>
</organism>
<comment type="caution">
    <text evidence="1">The sequence shown here is derived from an EMBL/GenBank/DDBJ whole genome shotgun (WGS) entry which is preliminary data.</text>
</comment>
<dbReference type="KEGG" id="bpsl:WS57_19775"/>
<reference evidence="1 2" key="1">
    <citation type="submission" date="2015-11" db="EMBL/GenBank/DDBJ databases">
        <title>Expanding the genomic diversity of Burkholderia species for the development of highly accurate diagnostics.</title>
        <authorList>
            <person name="Sahl J."/>
            <person name="Keim P."/>
            <person name="Wagner D."/>
        </authorList>
    </citation>
    <scope>NUCLEOTIDE SEQUENCE [LARGE SCALE GENOMIC DNA]</scope>
    <source>
        <strain evidence="1 2">MSMB574WGS</strain>
    </source>
</reference>
<evidence type="ECO:0000313" key="1">
    <source>
        <dbReference type="EMBL" id="KWF70406.1"/>
    </source>
</evidence>
<dbReference type="EMBL" id="LPJX01000014">
    <property type="protein sequence ID" value="KWF70406.1"/>
    <property type="molecule type" value="Genomic_DNA"/>
</dbReference>
<name>A0A132F591_9BURK</name>
<dbReference type="Proteomes" id="UP000061512">
    <property type="component" value="Unassembled WGS sequence"/>
</dbReference>
<dbReference type="RefSeq" id="WP_009691906.1">
    <property type="nucleotide sequence ID" value="NZ_CP013378.1"/>
</dbReference>
<sequence length="67" mass="7236">MLSPHEFSMLLRVARAPDSVDPSNPAFAVLVEKQLVDDTQSRTNAVAARPALTPTGQMLLARFDEAA</sequence>
<accession>A0A132F591</accession>
<gene>
    <name evidence="1" type="ORF">WT57_11280</name>
</gene>